<evidence type="ECO:0000256" key="1">
    <source>
        <dbReference type="SAM" id="MobiDB-lite"/>
    </source>
</evidence>
<accession>A0A2H1WRN7</accession>
<sequence>MSHGVVQKNEKNGNGAQAPDSPQHSTDSPPPPPDGGWGWMVVFASFMIHIVTLKVTKHFAILQAYCYTKIDFSSLLSPVRKINSLQLA</sequence>
<feature type="transmembrane region" description="Helical" evidence="2">
    <location>
        <begin position="36"/>
        <end position="53"/>
    </location>
</feature>
<proteinExistence type="predicted"/>
<keyword evidence="2" id="KW-0812">Transmembrane</keyword>
<protein>
    <submittedName>
        <fullName evidence="3">SFRICE_035691</fullName>
    </submittedName>
</protein>
<feature type="region of interest" description="Disordered" evidence="1">
    <location>
        <begin position="1"/>
        <end position="33"/>
    </location>
</feature>
<name>A0A2H1WRN7_SPOFR</name>
<keyword evidence="2" id="KW-1133">Transmembrane helix</keyword>
<dbReference type="EMBL" id="ODYU01010549">
    <property type="protein sequence ID" value="SOQ55735.1"/>
    <property type="molecule type" value="Genomic_DNA"/>
</dbReference>
<dbReference type="AlphaFoldDB" id="A0A2H1WRN7"/>
<evidence type="ECO:0000313" key="3">
    <source>
        <dbReference type="EMBL" id="SOQ55735.1"/>
    </source>
</evidence>
<keyword evidence="2" id="KW-0472">Membrane</keyword>
<evidence type="ECO:0000256" key="2">
    <source>
        <dbReference type="SAM" id="Phobius"/>
    </source>
</evidence>
<reference evidence="3" key="1">
    <citation type="submission" date="2016-07" db="EMBL/GenBank/DDBJ databases">
        <authorList>
            <person name="Bretaudeau A."/>
        </authorList>
    </citation>
    <scope>NUCLEOTIDE SEQUENCE</scope>
    <source>
        <strain evidence="3">Rice</strain>
        <tissue evidence="3">Whole body</tissue>
    </source>
</reference>
<organism evidence="3">
    <name type="scientific">Spodoptera frugiperda</name>
    <name type="common">Fall armyworm</name>
    <dbReference type="NCBI Taxonomy" id="7108"/>
    <lineage>
        <taxon>Eukaryota</taxon>
        <taxon>Metazoa</taxon>
        <taxon>Ecdysozoa</taxon>
        <taxon>Arthropoda</taxon>
        <taxon>Hexapoda</taxon>
        <taxon>Insecta</taxon>
        <taxon>Pterygota</taxon>
        <taxon>Neoptera</taxon>
        <taxon>Endopterygota</taxon>
        <taxon>Lepidoptera</taxon>
        <taxon>Glossata</taxon>
        <taxon>Ditrysia</taxon>
        <taxon>Noctuoidea</taxon>
        <taxon>Noctuidae</taxon>
        <taxon>Amphipyrinae</taxon>
        <taxon>Spodoptera</taxon>
    </lineage>
</organism>
<gene>
    <name evidence="3" type="ORF">SFRICE_035691</name>
</gene>